<reference evidence="2" key="2">
    <citation type="submission" date="2023-06" db="EMBL/GenBank/DDBJ databases">
        <authorList>
            <consortium name="Lawrence Berkeley National Laboratory"/>
            <person name="Mondo S.J."/>
            <person name="Hensen N."/>
            <person name="Bonometti L."/>
            <person name="Westerberg I."/>
            <person name="Brannstrom I.O."/>
            <person name="Guillou S."/>
            <person name="Cros-Aarteil S."/>
            <person name="Calhoun S."/>
            <person name="Haridas S."/>
            <person name="Kuo A."/>
            <person name="Pangilinan J."/>
            <person name="Riley R."/>
            <person name="Labutti K."/>
            <person name="Andreopoulos B."/>
            <person name="Lipzen A."/>
            <person name="Chen C."/>
            <person name="Yanf M."/>
            <person name="Daum C."/>
            <person name="Ng V."/>
            <person name="Clum A."/>
            <person name="Steindorff A."/>
            <person name="Ohm R."/>
            <person name="Martin F."/>
            <person name="Silar P."/>
            <person name="Natvig D."/>
            <person name="Lalanne C."/>
            <person name="Gautier V."/>
            <person name="Ament-Velasquez S.L."/>
            <person name="Kruys A."/>
            <person name="Hutchinson M.I."/>
            <person name="Powell A.J."/>
            <person name="Barry K."/>
            <person name="Miller A.N."/>
            <person name="Grigoriev I.V."/>
            <person name="Debuchy R."/>
            <person name="Gladieux P."/>
            <person name="Thoren M.H."/>
            <person name="Johannesson H."/>
        </authorList>
    </citation>
    <scope>NUCLEOTIDE SEQUENCE</scope>
    <source>
        <strain evidence="2">CBS 333.67</strain>
    </source>
</reference>
<name>A0AAJ0GU69_9PEZI</name>
<dbReference type="AlphaFoldDB" id="A0AAJ0GU69"/>
<sequence>MARISEAVKQDHALIKNAFHQLRNADPEARKPEEFIWALDRYLIVEDLVVAPALENHIAQGGERHRRLSDDFDSMNAKLRHMQQFSPTEASFDSSLSAIWVDLEPHIREEDTSGGDLGLLEESLSRRESEALAKKYEDIKELLQRPYGKDGVPDGRTLSAILEMPRQELMVKLGISGQ</sequence>
<dbReference type="InterPro" id="IPR012312">
    <property type="entry name" value="Hemerythrin-like"/>
</dbReference>
<dbReference type="PANTHER" id="PTHR35585:SF1">
    <property type="entry name" value="HHE DOMAIN PROTEIN (AFU_ORTHOLOGUE AFUA_4G00730)"/>
    <property type="match status" value="1"/>
</dbReference>
<dbReference type="Pfam" id="PF01814">
    <property type="entry name" value="Hemerythrin"/>
    <property type="match status" value="1"/>
</dbReference>
<protein>
    <recommendedName>
        <fullName evidence="1">Hemerythrin-like domain-containing protein</fullName>
    </recommendedName>
</protein>
<evidence type="ECO:0000313" key="3">
    <source>
        <dbReference type="Proteomes" id="UP001273166"/>
    </source>
</evidence>
<feature type="domain" description="Hemerythrin-like" evidence="1">
    <location>
        <begin position="4"/>
        <end position="111"/>
    </location>
</feature>
<organism evidence="2 3">
    <name type="scientific">Chaetomium strumarium</name>
    <dbReference type="NCBI Taxonomy" id="1170767"/>
    <lineage>
        <taxon>Eukaryota</taxon>
        <taxon>Fungi</taxon>
        <taxon>Dikarya</taxon>
        <taxon>Ascomycota</taxon>
        <taxon>Pezizomycotina</taxon>
        <taxon>Sordariomycetes</taxon>
        <taxon>Sordariomycetidae</taxon>
        <taxon>Sordariales</taxon>
        <taxon>Chaetomiaceae</taxon>
        <taxon>Chaetomium</taxon>
    </lineage>
</organism>
<dbReference type="EMBL" id="JAUDZG010000004">
    <property type="protein sequence ID" value="KAK3306216.1"/>
    <property type="molecule type" value="Genomic_DNA"/>
</dbReference>
<proteinExistence type="predicted"/>
<comment type="caution">
    <text evidence="2">The sequence shown here is derived from an EMBL/GenBank/DDBJ whole genome shotgun (WGS) entry which is preliminary data.</text>
</comment>
<evidence type="ECO:0000259" key="1">
    <source>
        <dbReference type="Pfam" id="PF01814"/>
    </source>
</evidence>
<evidence type="ECO:0000313" key="2">
    <source>
        <dbReference type="EMBL" id="KAK3306216.1"/>
    </source>
</evidence>
<dbReference type="Proteomes" id="UP001273166">
    <property type="component" value="Unassembled WGS sequence"/>
</dbReference>
<reference evidence="2" key="1">
    <citation type="journal article" date="2023" name="Mol. Phylogenet. Evol.">
        <title>Genome-scale phylogeny and comparative genomics of the fungal order Sordariales.</title>
        <authorList>
            <person name="Hensen N."/>
            <person name="Bonometti L."/>
            <person name="Westerberg I."/>
            <person name="Brannstrom I.O."/>
            <person name="Guillou S."/>
            <person name="Cros-Aarteil S."/>
            <person name="Calhoun S."/>
            <person name="Haridas S."/>
            <person name="Kuo A."/>
            <person name="Mondo S."/>
            <person name="Pangilinan J."/>
            <person name="Riley R."/>
            <person name="LaButti K."/>
            <person name="Andreopoulos B."/>
            <person name="Lipzen A."/>
            <person name="Chen C."/>
            <person name="Yan M."/>
            <person name="Daum C."/>
            <person name="Ng V."/>
            <person name="Clum A."/>
            <person name="Steindorff A."/>
            <person name="Ohm R.A."/>
            <person name="Martin F."/>
            <person name="Silar P."/>
            <person name="Natvig D.O."/>
            <person name="Lalanne C."/>
            <person name="Gautier V."/>
            <person name="Ament-Velasquez S.L."/>
            <person name="Kruys A."/>
            <person name="Hutchinson M.I."/>
            <person name="Powell A.J."/>
            <person name="Barry K."/>
            <person name="Miller A.N."/>
            <person name="Grigoriev I.V."/>
            <person name="Debuchy R."/>
            <person name="Gladieux P."/>
            <person name="Hiltunen Thoren M."/>
            <person name="Johannesson H."/>
        </authorList>
    </citation>
    <scope>NUCLEOTIDE SEQUENCE</scope>
    <source>
        <strain evidence="2">CBS 333.67</strain>
    </source>
</reference>
<dbReference type="RefSeq" id="XP_062721996.1">
    <property type="nucleotide sequence ID" value="XM_062865490.1"/>
</dbReference>
<keyword evidence="3" id="KW-1185">Reference proteome</keyword>
<dbReference type="PANTHER" id="PTHR35585">
    <property type="entry name" value="HHE DOMAIN PROTEIN (AFU_ORTHOLOGUE AFUA_4G00730)"/>
    <property type="match status" value="1"/>
</dbReference>
<accession>A0AAJ0GU69</accession>
<gene>
    <name evidence="2" type="ORF">B0T15DRAFT_417435</name>
</gene>
<dbReference type="GeneID" id="87884319"/>